<dbReference type="Pfam" id="PF04453">
    <property type="entry name" value="LptD"/>
    <property type="match status" value="1"/>
</dbReference>
<feature type="chain" id="PRO_5019594579" description="LPS-assembly protein LptD" evidence="2">
    <location>
        <begin position="22"/>
        <end position="806"/>
    </location>
</feature>
<dbReference type="GO" id="GO:0009279">
    <property type="term" value="C:cell outer membrane"/>
    <property type="evidence" value="ECO:0007669"/>
    <property type="project" value="UniProtKB-SubCell"/>
</dbReference>
<comment type="caution">
    <text evidence="5">The sequence shown here is derived from an EMBL/GenBank/DDBJ whole genome shotgun (WGS) entry which is preliminary data.</text>
</comment>
<dbReference type="GO" id="GO:1990351">
    <property type="term" value="C:transporter complex"/>
    <property type="evidence" value="ECO:0007669"/>
    <property type="project" value="TreeGrafter"/>
</dbReference>
<evidence type="ECO:0000313" key="6">
    <source>
        <dbReference type="Proteomes" id="UP000287798"/>
    </source>
</evidence>
<protein>
    <recommendedName>
        <fullName evidence="2">LPS-assembly protein LptD</fullName>
    </recommendedName>
</protein>
<dbReference type="GO" id="GO:0043165">
    <property type="term" value="P:Gram-negative-bacterium-type cell outer membrane assembly"/>
    <property type="evidence" value="ECO:0007669"/>
    <property type="project" value="UniProtKB-UniRule"/>
</dbReference>
<comment type="subunit">
    <text evidence="2">Component of the lipopolysaccharide transport and assembly complex. Interacts with LptE and LptA.</text>
</comment>
<accession>A0A426QKQ2</accession>
<dbReference type="PANTHER" id="PTHR30189">
    <property type="entry name" value="LPS-ASSEMBLY PROTEIN"/>
    <property type="match status" value="1"/>
</dbReference>
<comment type="subcellular location">
    <subcellularLocation>
        <location evidence="2">Cell outer membrane</location>
    </subcellularLocation>
</comment>
<feature type="region of interest" description="Disordered" evidence="3">
    <location>
        <begin position="42"/>
        <end position="117"/>
    </location>
</feature>
<keyword evidence="2" id="KW-0472">Membrane</keyword>
<dbReference type="AlphaFoldDB" id="A0A426QKQ2"/>
<organism evidence="5 6">
    <name type="scientific">Thiohalobacter thiocyanaticus</name>
    <dbReference type="NCBI Taxonomy" id="585455"/>
    <lineage>
        <taxon>Bacteria</taxon>
        <taxon>Pseudomonadati</taxon>
        <taxon>Pseudomonadota</taxon>
        <taxon>Gammaproteobacteria</taxon>
        <taxon>Thiohalobacterales</taxon>
        <taxon>Thiohalobacteraceae</taxon>
        <taxon>Thiohalobacter</taxon>
    </lineage>
</organism>
<dbReference type="OrthoDB" id="9760225at2"/>
<evidence type="ECO:0000256" key="2">
    <source>
        <dbReference type="HAMAP-Rule" id="MF_01411"/>
    </source>
</evidence>
<evidence type="ECO:0000259" key="4">
    <source>
        <dbReference type="Pfam" id="PF04453"/>
    </source>
</evidence>
<feature type="signal peptide" evidence="2">
    <location>
        <begin position="1"/>
        <end position="21"/>
    </location>
</feature>
<evidence type="ECO:0000256" key="3">
    <source>
        <dbReference type="SAM" id="MobiDB-lite"/>
    </source>
</evidence>
<dbReference type="InterPro" id="IPR050218">
    <property type="entry name" value="LptD"/>
</dbReference>
<dbReference type="Proteomes" id="UP000287798">
    <property type="component" value="Unassembled WGS sequence"/>
</dbReference>
<dbReference type="GO" id="GO:0015920">
    <property type="term" value="P:lipopolysaccharide transport"/>
    <property type="evidence" value="ECO:0007669"/>
    <property type="project" value="InterPro"/>
</dbReference>
<keyword evidence="6" id="KW-1185">Reference proteome</keyword>
<name>A0A426QKQ2_9GAMM</name>
<feature type="domain" description="LptD C-terminal" evidence="4">
    <location>
        <begin position="357"/>
        <end position="720"/>
    </location>
</feature>
<sequence length="806" mass="90858" precursor="true">MTRPQFLILLACAACSPRLLAASLPADTWQCLPATDGGGWDCRPAGSPAGTAGATAQPETPEPPPIAAGESSPRTPAAADGARPAPITPPPDSDPTWRLCRPAPRPSAPLPASGQTHTYLEGDTAEIRQQEVYILTGNALAESGGERILAERLTYRDADGRLDAEGSLRIEQPDILVQGEWGHLNLAEDTGEIHRITYQMPQRHGRGVAEVAHQDSDILKRLEDATYTTCDPGRDDWHIQAREVYLHTDKGEGRAWHATLRIKDVPILYTPYLSFPLDDRRKSGFLVPSLGASEETGADISVPYYWNIAPNHDATITPRLMSKRGVQLIGEYRFLQPNHSGQLDLEGLPSDQEFDDNRYLIGFEHQARLSPRLSTQVDFLDISDRHYFEDLGSNLDDTSRTYIRRYAQARYLGTGWSLTGRVDDYVITDPSISTEPFQRLPQLLFRARPAPGWNPWGLDLHFNSELVRFEHDSRITGTRAHLDPVLELPWLRNAYHLTPGVGVSHTRYQLDNTATGDPDEPDLTVPYGYLDASLFLERDMRWGEDAYLHTLEPRLFYLYAPHENQDDIPRFDTGLSDFRFSQLFAVNRFTGHDRFGDANQLAAAVTSRILDPRTGYEQLRFGIGQLYYFRDRKVTLNPGQAPETRDSSNIVADLNWNLTRALSFNAGIQYDPEAEGIDRQSYRLQYRPDPRHILNLSHRFREGSLEQIDINGFWYLNERWHVVGRWYYSLEEDQLLEALAGVEYESCCWIARLAVRDFINSVTSGTAGSTGERNLAIMLQFELKGLTSLGQPVQELIEQSVLGYRP</sequence>
<dbReference type="InterPro" id="IPR007543">
    <property type="entry name" value="LptD_C"/>
</dbReference>
<reference evidence="5 6" key="1">
    <citation type="journal article" date="2010" name="Int. J. Syst. Evol. Microbiol.">
        <title>Thiohalobacter thiocyanaticus gen. nov., sp. nov., a moderately halophilic, sulfur-oxidizing gammaproteobacterium from hypersaline lakes, that utilizes thiocyanate.</title>
        <authorList>
            <person name="Sorokin D.Y."/>
            <person name="Kovaleva O.L."/>
            <person name="Tourova T.P."/>
            <person name="Muyzer G."/>
        </authorList>
    </citation>
    <scope>NUCLEOTIDE SEQUENCE [LARGE SCALE GENOMIC DNA]</scope>
    <source>
        <strain evidence="5 6">Hrh1</strain>
    </source>
</reference>
<feature type="compositionally biased region" description="Low complexity" evidence="3">
    <location>
        <begin position="44"/>
        <end position="59"/>
    </location>
</feature>
<dbReference type="PANTHER" id="PTHR30189:SF1">
    <property type="entry name" value="LPS-ASSEMBLY PROTEIN LPTD"/>
    <property type="match status" value="1"/>
</dbReference>
<comment type="function">
    <text evidence="2">Together with LptE, is involved in the assembly of lipopolysaccharide (LPS) at the surface of the outer membrane.</text>
</comment>
<evidence type="ECO:0000313" key="5">
    <source>
        <dbReference type="EMBL" id="RRQ22332.1"/>
    </source>
</evidence>
<dbReference type="RefSeq" id="WP_125181675.1">
    <property type="nucleotide sequence ID" value="NZ_QZMU01000001.1"/>
</dbReference>
<dbReference type="InterPro" id="IPR020889">
    <property type="entry name" value="LipoPS_assembly_LptD"/>
</dbReference>
<gene>
    <name evidence="2 5" type="primary">lptD</name>
    <name evidence="5" type="ORF">D6C00_10470</name>
</gene>
<dbReference type="EMBL" id="QZMU01000001">
    <property type="protein sequence ID" value="RRQ22332.1"/>
    <property type="molecule type" value="Genomic_DNA"/>
</dbReference>
<comment type="caution">
    <text evidence="2">Lacks conserved residue(s) required for the propagation of feature annotation.</text>
</comment>
<dbReference type="HAMAP" id="MF_01411">
    <property type="entry name" value="LPS_assembly_LptD"/>
    <property type="match status" value="1"/>
</dbReference>
<comment type="similarity">
    <text evidence="2">Belongs to the LptD family.</text>
</comment>
<keyword evidence="1 2" id="KW-0998">Cell outer membrane</keyword>
<keyword evidence="2" id="KW-0732">Signal</keyword>
<evidence type="ECO:0000256" key="1">
    <source>
        <dbReference type="ARBA" id="ARBA00023237"/>
    </source>
</evidence>
<proteinExistence type="inferred from homology"/>